<keyword evidence="2" id="KW-1185">Reference proteome</keyword>
<evidence type="ECO:0000313" key="2">
    <source>
        <dbReference type="Proteomes" id="UP001499993"/>
    </source>
</evidence>
<evidence type="ECO:0000313" key="1">
    <source>
        <dbReference type="EMBL" id="GAA4953139.1"/>
    </source>
</evidence>
<sequence>MSDTVGELAERIAGFTFVEDPRKQRSQIALFEEYLRRSALWFRAVPGAAWPFGDLAAALAPSVRADDALVRRVDEALPLDQSKEVVDSCLNALHFEALKASAAQLPDLPAPYEPLLLMYERGNGVHTTQIYFQIGASGVRKGPPEDFASAAPLPSLDSTTLDAIDARAS</sequence>
<gene>
    <name evidence="1" type="ORF">GCM10023224_42460</name>
</gene>
<dbReference type="EMBL" id="BAABIK010000029">
    <property type="protein sequence ID" value="GAA4953139.1"/>
    <property type="molecule type" value="Genomic_DNA"/>
</dbReference>
<name>A0ABP9GU28_9ACTN</name>
<protein>
    <submittedName>
        <fullName evidence="1">Uncharacterized protein</fullName>
    </submittedName>
</protein>
<dbReference type="RefSeq" id="WP_345558392.1">
    <property type="nucleotide sequence ID" value="NZ_BAABIK010000029.1"/>
</dbReference>
<reference evidence="2" key="1">
    <citation type="journal article" date="2019" name="Int. J. Syst. Evol. Microbiol.">
        <title>The Global Catalogue of Microorganisms (GCM) 10K type strain sequencing project: providing services to taxonomists for standard genome sequencing and annotation.</title>
        <authorList>
            <consortium name="The Broad Institute Genomics Platform"/>
            <consortium name="The Broad Institute Genome Sequencing Center for Infectious Disease"/>
            <person name="Wu L."/>
            <person name="Ma J."/>
        </authorList>
    </citation>
    <scope>NUCLEOTIDE SEQUENCE [LARGE SCALE GENOMIC DNA]</scope>
    <source>
        <strain evidence="2">JCM 18123</strain>
    </source>
</reference>
<organism evidence="1 2">
    <name type="scientific">Streptomonospora halophila</name>
    <dbReference type="NCBI Taxonomy" id="427369"/>
    <lineage>
        <taxon>Bacteria</taxon>
        <taxon>Bacillati</taxon>
        <taxon>Actinomycetota</taxon>
        <taxon>Actinomycetes</taxon>
        <taxon>Streptosporangiales</taxon>
        <taxon>Nocardiopsidaceae</taxon>
        <taxon>Streptomonospora</taxon>
    </lineage>
</organism>
<comment type="caution">
    <text evidence="1">The sequence shown here is derived from an EMBL/GenBank/DDBJ whole genome shotgun (WGS) entry which is preliminary data.</text>
</comment>
<accession>A0ABP9GU28</accession>
<dbReference type="Proteomes" id="UP001499993">
    <property type="component" value="Unassembled WGS sequence"/>
</dbReference>
<proteinExistence type="predicted"/>